<dbReference type="GO" id="GO:0006303">
    <property type="term" value="P:double-strand break repair via nonhomologous end joining"/>
    <property type="evidence" value="ECO:0007669"/>
    <property type="project" value="UniProtKB-UniRule"/>
</dbReference>
<keyword evidence="3" id="KW-0227">DNA damage</keyword>
<dbReference type="Pfam" id="PF02735">
    <property type="entry name" value="Ku"/>
    <property type="match status" value="1"/>
</dbReference>
<dbReference type="RefSeq" id="WP_137311411.1">
    <property type="nucleotide sequence ID" value="NZ_SZNQ01000003.1"/>
</dbReference>
<evidence type="ECO:0000313" key="7">
    <source>
        <dbReference type="EMBL" id="TKS96313.1"/>
    </source>
</evidence>
<dbReference type="OrthoDB" id="9795084at2"/>
<comment type="similarity">
    <text evidence="3">Belongs to the prokaryotic Ku family.</text>
</comment>
<keyword evidence="1 3" id="KW-0238">DNA-binding</keyword>
<evidence type="ECO:0000256" key="2">
    <source>
        <dbReference type="ARBA" id="ARBA00023172"/>
    </source>
</evidence>
<comment type="function">
    <text evidence="3">With LigD forms a non-homologous end joining (NHEJ) DNA repair enzyme, which repairs dsDNA breaks with reduced fidelity. Binds linear dsDNA with 5'- and 3'- overhangs but not closed circular dsDNA nor ssDNA. Recruits and stimulates the ligase activity of LigD.</text>
</comment>
<evidence type="ECO:0000313" key="6">
    <source>
        <dbReference type="EMBL" id="CAQ64672.1"/>
    </source>
</evidence>
<evidence type="ECO:0000256" key="4">
    <source>
        <dbReference type="SAM" id="MobiDB-lite"/>
    </source>
</evidence>
<feature type="domain" description="Ku" evidence="5">
    <location>
        <begin position="53"/>
        <end position="182"/>
    </location>
</feature>
<dbReference type="InterPro" id="IPR009187">
    <property type="entry name" value="Prok_Ku"/>
</dbReference>
<dbReference type="PANTHER" id="PTHR41251:SF1">
    <property type="entry name" value="NON-HOMOLOGOUS END JOINING PROTEIN KU"/>
    <property type="match status" value="1"/>
</dbReference>
<evidence type="ECO:0000256" key="1">
    <source>
        <dbReference type="ARBA" id="ARBA00023125"/>
    </source>
</evidence>
<evidence type="ECO:0000256" key="3">
    <source>
        <dbReference type="HAMAP-Rule" id="MF_01875"/>
    </source>
</evidence>
<dbReference type="FunFam" id="2.40.290.10:FF:000004">
    <property type="entry name" value="Non-homologous end joining protein Ku"/>
    <property type="match status" value="1"/>
</dbReference>
<dbReference type="Gene3D" id="2.40.290.10">
    <property type="match status" value="1"/>
</dbReference>
<dbReference type="EMBL" id="FM173265">
    <property type="protein sequence ID" value="CAQ64672.1"/>
    <property type="molecule type" value="Genomic_DNA"/>
</dbReference>
<dbReference type="PANTHER" id="PTHR41251">
    <property type="entry name" value="NON-HOMOLOGOUS END JOINING PROTEIN KU"/>
    <property type="match status" value="1"/>
</dbReference>
<dbReference type="PIRSF" id="PIRSF006493">
    <property type="entry name" value="Prok_Ku"/>
    <property type="match status" value="1"/>
</dbReference>
<keyword evidence="3" id="KW-0234">DNA repair</keyword>
<keyword evidence="2 3" id="KW-0233">DNA recombination</keyword>
<dbReference type="Proteomes" id="UP000305929">
    <property type="component" value="Unassembled WGS sequence"/>
</dbReference>
<organism evidence="6">
    <name type="scientific">Streptomyces lasalocidi</name>
    <name type="common">Streptomyces lasaliensis</name>
    <dbReference type="NCBI Taxonomy" id="324833"/>
    <lineage>
        <taxon>Bacteria</taxon>
        <taxon>Bacillati</taxon>
        <taxon>Actinomycetota</taxon>
        <taxon>Actinomycetes</taxon>
        <taxon>Kitasatosporales</taxon>
        <taxon>Streptomycetaceae</taxon>
        <taxon>Streptomyces</taxon>
    </lineage>
</organism>
<dbReference type="SMART" id="SM00559">
    <property type="entry name" value="Ku78"/>
    <property type="match status" value="1"/>
</dbReference>
<feature type="compositionally biased region" description="Basic and acidic residues" evidence="4">
    <location>
        <begin position="259"/>
        <end position="274"/>
    </location>
</feature>
<dbReference type="AlphaFoldDB" id="B5M9J7"/>
<dbReference type="HAMAP" id="MF_01875">
    <property type="entry name" value="Prokaryotic_Ku"/>
    <property type="match status" value="1"/>
</dbReference>
<dbReference type="EMBL" id="SZNQ01000003">
    <property type="protein sequence ID" value="TKS96313.1"/>
    <property type="molecule type" value="Genomic_DNA"/>
</dbReference>
<proteinExistence type="inferred from homology"/>
<protein>
    <recommendedName>
        <fullName evidence="3">Non-homologous end joining protein Ku</fullName>
    </recommendedName>
</protein>
<dbReference type="GO" id="GO:0003690">
    <property type="term" value="F:double-stranded DNA binding"/>
    <property type="evidence" value="ECO:0007669"/>
    <property type="project" value="UniProtKB-UniRule"/>
</dbReference>
<dbReference type="CDD" id="cd00789">
    <property type="entry name" value="KU_like"/>
    <property type="match status" value="1"/>
</dbReference>
<dbReference type="GO" id="GO:0006310">
    <property type="term" value="P:DNA recombination"/>
    <property type="evidence" value="ECO:0007669"/>
    <property type="project" value="UniProtKB-KW"/>
</dbReference>
<dbReference type="SUPFAM" id="SSF100939">
    <property type="entry name" value="SPOC domain-like"/>
    <property type="match status" value="1"/>
</dbReference>
<keyword evidence="8" id="KW-1185">Reference proteome</keyword>
<dbReference type="InterPro" id="IPR016194">
    <property type="entry name" value="SPOC-like_C_dom_sf"/>
</dbReference>
<accession>B5M9J7</accession>
<reference evidence="7 8" key="2">
    <citation type="submission" date="2019-04" db="EMBL/GenBank/DDBJ databases">
        <title>Streptomyces lasaliensis sp. nov., an Actinomycete isolated from soil which produces the polyether antibiotic lasalocid.</title>
        <authorList>
            <person name="Erwin G."/>
            <person name="Haber C."/>
        </authorList>
    </citation>
    <scope>NUCLEOTIDE SEQUENCE [LARGE SCALE GENOMIC DNA]</scope>
    <source>
        <strain evidence="7 8">X-537</strain>
    </source>
</reference>
<name>B5M9J7_STRLS</name>
<feature type="region of interest" description="Disordered" evidence="4">
    <location>
        <begin position="244"/>
        <end position="302"/>
    </location>
</feature>
<sequence>MPRSIWSGAISFGLVTVPVNVVSATESHSIQFHQYHLEDMGRVRVRKFCEVEDREVSTAEIGKGFQWTKDQVIPISDEELRDLPLPTAKAIEIDAFVPMEDIDPIRIGDGYYLQAGGTVAAKPYKLLVEALRRSSKVAVAKYAWSGRERLGLLRVHGDALVLHAMHWDDEIRDPSELLPPPVEVSDEEIEGALALMETMSREDLEGEEFKDTYTEALARIIEAKREHRPLPEAPEPQEPAKVLDLMSALQESVAKAKASRGEDDGEADVHDMPAPKKKTAKKSASAKKTAAKKTAARRPRSA</sequence>
<reference evidence="6" key="1">
    <citation type="submission" date="2008-06" db="EMBL/GenBank/DDBJ databases">
        <title>The biosynthetic gene cluster responsible for Lasalocid production from Streptomyces lasaliensis.</title>
        <authorList>
            <person name="Smith L."/>
            <person name="Samborskyy M."/>
            <person name="Fan Q."/>
            <person name="Spencer J.B."/>
            <person name="Leadlay P.F."/>
        </authorList>
    </citation>
    <scope>NUCLEOTIDE SEQUENCE</scope>
    <source>
        <strain evidence="6">NRRL 3382R</strain>
    </source>
</reference>
<dbReference type="InterPro" id="IPR006164">
    <property type="entry name" value="DNA_bd_Ku70/Ku80"/>
</dbReference>
<feature type="compositionally biased region" description="Basic residues" evidence="4">
    <location>
        <begin position="275"/>
        <end position="302"/>
    </location>
</feature>
<comment type="subunit">
    <text evidence="3">Homodimer. Interacts with LigD.</text>
</comment>
<dbReference type="NCBIfam" id="TIGR02772">
    <property type="entry name" value="Ku_bact"/>
    <property type="match status" value="1"/>
</dbReference>
<evidence type="ECO:0000259" key="5">
    <source>
        <dbReference type="SMART" id="SM00559"/>
    </source>
</evidence>
<gene>
    <name evidence="3" type="primary">ku</name>
    <name evidence="7" type="ORF">E4U91_37185</name>
</gene>
<evidence type="ECO:0000313" key="8">
    <source>
        <dbReference type="Proteomes" id="UP000305929"/>
    </source>
</evidence>